<feature type="region of interest" description="Disordered" evidence="1">
    <location>
        <begin position="36"/>
        <end position="84"/>
    </location>
</feature>
<proteinExistence type="predicted"/>
<sequence length="84" mass="9403">MRVSVYAWVFRHRHGLRSIYGLPPEPRIAGLLAASRAPVAPSRGREERRPAARRPEPALEAEGTGAQGSDRVRQLTIRPLPRRT</sequence>
<dbReference type="EMBL" id="CP036290">
    <property type="protein sequence ID" value="QDU85223.1"/>
    <property type="molecule type" value="Genomic_DNA"/>
</dbReference>
<gene>
    <name evidence="2" type="ORF">Pla163_23510</name>
</gene>
<feature type="compositionally biased region" description="Basic and acidic residues" evidence="1">
    <location>
        <begin position="43"/>
        <end position="57"/>
    </location>
</feature>
<evidence type="ECO:0000256" key="1">
    <source>
        <dbReference type="SAM" id="MobiDB-lite"/>
    </source>
</evidence>
<dbReference type="RefSeq" id="WP_145188186.1">
    <property type="nucleotide sequence ID" value="NZ_CP036290.1"/>
</dbReference>
<reference evidence="2 3" key="1">
    <citation type="submission" date="2019-02" db="EMBL/GenBank/DDBJ databases">
        <title>Deep-cultivation of Planctomycetes and their phenomic and genomic characterization uncovers novel biology.</title>
        <authorList>
            <person name="Wiegand S."/>
            <person name="Jogler M."/>
            <person name="Boedeker C."/>
            <person name="Pinto D."/>
            <person name="Vollmers J."/>
            <person name="Rivas-Marin E."/>
            <person name="Kohn T."/>
            <person name="Peeters S.H."/>
            <person name="Heuer A."/>
            <person name="Rast P."/>
            <person name="Oberbeckmann S."/>
            <person name="Bunk B."/>
            <person name="Jeske O."/>
            <person name="Meyerdierks A."/>
            <person name="Storesund J.E."/>
            <person name="Kallscheuer N."/>
            <person name="Luecker S."/>
            <person name="Lage O.M."/>
            <person name="Pohl T."/>
            <person name="Merkel B.J."/>
            <person name="Hornburger P."/>
            <person name="Mueller R.-W."/>
            <person name="Bruemmer F."/>
            <person name="Labrenz M."/>
            <person name="Spormann A.M."/>
            <person name="Op den Camp H."/>
            <person name="Overmann J."/>
            <person name="Amann R."/>
            <person name="Jetten M.S.M."/>
            <person name="Mascher T."/>
            <person name="Medema M.H."/>
            <person name="Devos D.P."/>
            <person name="Kaster A.-K."/>
            <person name="Ovreas L."/>
            <person name="Rohde M."/>
            <person name="Galperin M.Y."/>
            <person name="Jogler C."/>
        </authorList>
    </citation>
    <scope>NUCLEOTIDE SEQUENCE [LARGE SCALE GENOMIC DNA]</scope>
    <source>
        <strain evidence="2 3">Pla163</strain>
    </source>
</reference>
<dbReference type="Proteomes" id="UP000319342">
    <property type="component" value="Chromosome"/>
</dbReference>
<organism evidence="2 3">
    <name type="scientific">Rohdeia mirabilis</name>
    <dbReference type="NCBI Taxonomy" id="2528008"/>
    <lineage>
        <taxon>Bacteria</taxon>
        <taxon>Pseudomonadati</taxon>
        <taxon>Planctomycetota</taxon>
        <taxon>Planctomycetia</taxon>
        <taxon>Planctomycetia incertae sedis</taxon>
        <taxon>Rohdeia</taxon>
    </lineage>
</organism>
<evidence type="ECO:0000313" key="2">
    <source>
        <dbReference type="EMBL" id="QDU85223.1"/>
    </source>
</evidence>
<protein>
    <submittedName>
        <fullName evidence="2">Uncharacterized protein</fullName>
    </submittedName>
</protein>
<keyword evidence="3" id="KW-1185">Reference proteome</keyword>
<name>A0A518D160_9BACT</name>
<dbReference type="AlphaFoldDB" id="A0A518D160"/>
<accession>A0A518D160</accession>
<evidence type="ECO:0000313" key="3">
    <source>
        <dbReference type="Proteomes" id="UP000319342"/>
    </source>
</evidence>